<dbReference type="GO" id="GO:0004222">
    <property type="term" value="F:metalloendopeptidase activity"/>
    <property type="evidence" value="ECO:0007669"/>
    <property type="project" value="InterPro"/>
</dbReference>
<dbReference type="GO" id="GO:0016020">
    <property type="term" value="C:membrane"/>
    <property type="evidence" value="ECO:0007669"/>
    <property type="project" value="TreeGrafter"/>
</dbReference>
<proteinExistence type="inferred from homology"/>
<dbReference type="Pfam" id="PF01435">
    <property type="entry name" value="Peptidase_M48"/>
    <property type="match status" value="1"/>
</dbReference>
<gene>
    <name evidence="9" type="ORF">AU255_17870</name>
</gene>
<accession>A0A1V8M199</accession>
<comment type="caution">
    <text evidence="9">The sequence shown here is derived from an EMBL/GenBank/DDBJ whole genome shotgun (WGS) entry which is preliminary data.</text>
</comment>
<dbReference type="PROSITE" id="PS51257">
    <property type="entry name" value="PROKAR_LIPOPROTEIN"/>
    <property type="match status" value="1"/>
</dbReference>
<sequence>MLIKLLSIILLSALLSSCATSPTGRSQLLMMSSGEMDQMGIQAFDTLKKDTPIEQDAKINAYVRCVATAITNEVGGEWEVVVFKDPSANAFALPAHKIGVHTGLLDVATNQDQLAAVLGHEVAHVLANHSNERVSQQTVVSQGMSITQAILNPQSEIGKSGMGLLGLGAQYGILMPYSRAHESEADIYGLDLMAKAGFDPRESITLWINMGKAGGESPPEFMSTHPAHETRITDLQKHMPAALKLRQEAQANGKNPQCK</sequence>
<dbReference type="STRING" id="1420851.AU255_17870"/>
<dbReference type="InterPro" id="IPR051156">
    <property type="entry name" value="Mito/Outer_Membr_Metalloprot"/>
</dbReference>
<feature type="chain" id="PRO_5012483831" evidence="7">
    <location>
        <begin position="22"/>
        <end position="259"/>
    </location>
</feature>
<keyword evidence="10" id="KW-1185">Reference proteome</keyword>
<keyword evidence="7" id="KW-0732">Signal</keyword>
<protein>
    <submittedName>
        <fullName evidence="9">Peptidase</fullName>
    </submittedName>
</protein>
<evidence type="ECO:0000259" key="8">
    <source>
        <dbReference type="Pfam" id="PF01435"/>
    </source>
</evidence>
<reference evidence="9 10" key="1">
    <citation type="submission" date="2015-12" db="EMBL/GenBank/DDBJ databases">
        <authorList>
            <person name="Shamseldin A."/>
            <person name="Moawad H."/>
            <person name="Abd El-Rahim W.M."/>
            <person name="Sadowsky M.J."/>
        </authorList>
    </citation>
    <scope>NUCLEOTIDE SEQUENCE [LARGE SCALE GENOMIC DNA]</scope>
    <source>
        <strain evidence="9 10">WF1</strain>
    </source>
</reference>
<evidence type="ECO:0000256" key="1">
    <source>
        <dbReference type="ARBA" id="ARBA00022670"/>
    </source>
</evidence>
<dbReference type="GO" id="GO:0051603">
    <property type="term" value="P:proteolysis involved in protein catabolic process"/>
    <property type="evidence" value="ECO:0007669"/>
    <property type="project" value="TreeGrafter"/>
</dbReference>
<dbReference type="CDD" id="cd07331">
    <property type="entry name" value="M48C_Oma1_like"/>
    <property type="match status" value="1"/>
</dbReference>
<feature type="domain" description="Peptidase M48" evidence="8">
    <location>
        <begin position="56"/>
        <end position="237"/>
    </location>
</feature>
<evidence type="ECO:0000256" key="5">
    <source>
        <dbReference type="ARBA" id="ARBA00023049"/>
    </source>
</evidence>
<dbReference type="OrthoDB" id="9810445at2"/>
<evidence type="ECO:0000256" key="7">
    <source>
        <dbReference type="SAM" id="SignalP"/>
    </source>
</evidence>
<keyword evidence="3 6" id="KW-0378">Hydrolase</keyword>
<evidence type="ECO:0000256" key="4">
    <source>
        <dbReference type="ARBA" id="ARBA00022833"/>
    </source>
</evidence>
<organism evidence="9 10">
    <name type="scientific">Methyloprofundus sedimenti</name>
    <dbReference type="NCBI Taxonomy" id="1420851"/>
    <lineage>
        <taxon>Bacteria</taxon>
        <taxon>Pseudomonadati</taxon>
        <taxon>Pseudomonadota</taxon>
        <taxon>Gammaproteobacteria</taxon>
        <taxon>Methylococcales</taxon>
        <taxon>Methylococcaceae</taxon>
        <taxon>Methyloprofundus</taxon>
    </lineage>
</organism>
<dbReference type="PANTHER" id="PTHR22726">
    <property type="entry name" value="METALLOENDOPEPTIDASE OMA1"/>
    <property type="match status" value="1"/>
</dbReference>
<dbReference type="Proteomes" id="UP000191980">
    <property type="component" value="Unassembled WGS sequence"/>
</dbReference>
<evidence type="ECO:0000256" key="2">
    <source>
        <dbReference type="ARBA" id="ARBA00022723"/>
    </source>
</evidence>
<evidence type="ECO:0000256" key="6">
    <source>
        <dbReference type="RuleBase" id="RU003983"/>
    </source>
</evidence>
<dbReference type="Gene3D" id="3.30.2010.10">
    <property type="entry name" value="Metalloproteases ('zincins'), catalytic domain"/>
    <property type="match status" value="1"/>
</dbReference>
<feature type="signal peptide" evidence="7">
    <location>
        <begin position="1"/>
        <end position="21"/>
    </location>
</feature>
<evidence type="ECO:0000313" key="10">
    <source>
        <dbReference type="Proteomes" id="UP000191980"/>
    </source>
</evidence>
<keyword evidence="4 6" id="KW-0862">Zinc</keyword>
<keyword evidence="5 6" id="KW-0482">Metalloprotease</keyword>
<dbReference type="AlphaFoldDB" id="A0A1V8M199"/>
<evidence type="ECO:0000256" key="3">
    <source>
        <dbReference type="ARBA" id="ARBA00022801"/>
    </source>
</evidence>
<dbReference type="InterPro" id="IPR001915">
    <property type="entry name" value="Peptidase_M48"/>
</dbReference>
<keyword evidence="2" id="KW-0479">Metal-binding</keyword>
<dbReference type="GO" id="GO:0046872">
    <property type="term" value="F:metal ion binding"/>
    <property type="evidence" value="ECO:0007669"/>
    <property type="project" value="UniProtKB-KW"/>
</dbReference>
<name>A0A1V8M199_9GAMM</name>
<comment type="similarity">
    <text evidence="6">Belongs to the peptidase M48 family.</text>
</comment>
<keyword evidence="1 6" id="KW-0645">Protease</keyword>
<comment type="cofactor">
    <cofactor evidence="6">
        <name>Zn(2+)</name>
        <dbReference type="ChEBI" id="CHEBI:29105"/>
    </cofactor>
    <text evidence="6">Binds 1 zinc ion per subunit.</text>
</comment>
<dbReference type="PANTHER" id="PTHR22726:SF24">
    <property type="entry name" value="M48 FAMILY METALLOPEPTIDASE"/>
    <property type="match status" value="1"/>
</dbReference>
<evidence type="ECO:0000313" key="9">
    <source>
        <dbReference type="EMBL" id="OQK15340.1"/>
    </source>
</evidence>
<dbReference type="EMBL" id="LPUF01000004">
    <property type="protein sequence ID" value="OQK15340.1"/>
    <property type="molecule type" value="Genomic_DNA"/>
</dbReference>
<dbReference type="RefSeq" id="WP_080524287.1">
    <property type="nucleotide sequence ID" value="NZ_LPUF01000004.1"/>
</dbReference>